<dbReference type="Proteomes" id="UP000324029">
    <property type="component" value="Unassembled WGS sequence"/>
</dbReference>
<gene>
    <name evidence="2" type="ORF">FXO26_21635</name>
</gene>
<protein>
    <recommendedName>
        <fullName evidence="4">DUF4189 domain-containing protein</fullName>
    </recommendedName>
</protein>
<sequence>MKNTILLLTLLFSVNAAFADDPAWWSDSKCRQQRNKEYASLMLHGFKSPDAVKKIDEQFKICVCSSGDETRVAVQTLADNHEMEMMSSNRIITVPVQYGRGFGMMSFEGKCYLHVGKPELCKNAAFMSEARQSFNVYHTYDENSDVCVFDFSRQN</sequence>
<reference evidence="2 3" key="1">
    <citation type="submission" date="2019-08" db="EMBL/GenBank/DDBJ databases">
        <title>Subclass B2 metallo-beta lactamase from Pseudomonas synxantha.</title>
        <authorList>
            <person name="Poirel L."/>
            <person name="Palmieri M."/>
            <person name="Masseron A."/>
            <person name="Perreten V."/>
            <person name="Nordman P."/>
        </authorList>
    </citation>
    <scope>NUCLEOTIDE SEQUENCE [LARGE SCALE GENOMIC DNA]</scope>
    <source>
        <strain evidence="2 3">MCP106</strain>
    </source>
</reference>
<name>A0A5D3G8B9_9PSED</name>
<accession>A0A5D3G8B9</accession>
<evidence type="ECO:0000313" key="3">
    <source>
        <dbReference type="Proteomes" id="UP000324029"/>
    </source>
</evidence>
<proteinExistence type="predicted"/>
<organism evidence="2 3">
    <name type="scientific">Pseudomonas synxantha</name>
    <dbReference type="NCBI Taxonomy" id="47883"/>
    <lineage>
        <taxon>Bacteria</taxon>
        <taxon>Pseudomonadati</taxon>
        <taxon>Pseudomonadota</taxon>
        <taxon>Gammaproteobacteria</taxon>
        <taxon>Pseudomonadales</taxon>
        <taxon>Pseudomonadaceae</taxon>
        <taxon>Pseudomonas</taxon>
    </lineage>
</organism>
<keyword evidence="1" id="KW-0732">Signal</keyword>
<feature type="chain" id="PRO_5022668975" description="DUF4189 domain-containing protein" evidence="1">
    <location>
        <begin position="20"/>
        <end position="155"/>
    </location>
</feature>
<evidence type="ECO:0000313" key="2">
    <source>
        <dbReference type="EMBL" id="TYK55785.1"/>
    </source>
</evidence>
<feature type="signal peptide" evidence="1">
    <location>
        <begin position="1"/>
        <end position="19"/>
    </location>
</feature>
<comment type="caution">
    <text evidence="2">The sequence shown here is derived from an EMBL/GenBank/DDBJ whole genome shotgun (WGS) entry which is preliminary data.</text>
</comment>
<reference evidence="2 3" key="2">
    <citation type="submission" date="2019-08" db="EMBL/GenBank/DDBJ databases">
        <authorList>
            <person name="Brilhante M."/>
            <person name="Perreten V."/>
        </authorList>
    </citation>
    <scope>NUCLEOTIDE SEQUENCE [LARGE SCALE GENOMIC DNA]</scope>
    <source>
        <strain evidence="2 3">MCP106</strain>
    </source>
</reference>
<dbReference type="RefSeq" id="WP_148854004.1">
    <property type="nucleotide sequence ID" value="NZ_VSRO01000011.1"/>
</dbReference>
<evidence type="ECO:0000256" key="1">
    <source>
        <dbReference type="SAM" id="SignalP"/>
    </source>
</evidence>
<dbReference type="AlphaFoldDB" id="A0A5D3G8B9"/>
<evidence type="ECO:0008006" key="4">
    <source>
        <dbReference type="Google" id="ProtNLM"/>
    </source>
</evidence>
<dbReference type="EMBL" id="VSRO01000011">
    <property type="protein sequence ID" value="TYK55785.1"/>
    <property type="molecule type" value="Genomic_DNA"/>
</dbReference>